<dbReference type="InterPro" id="IPR009936">
    <property type="entry name" value="DUF1468"/>
</dbReference>
<feature type="transmembrane region" description="Helical" evidence="1">
    <location>
        <begin position="106"/>
        <end position="135"/>
    </location>
</feature>
<dbReference type="Proteomes" id="UP001500974">
    <property type="component" value="Unassembled WGS sequence"/>
</dbReference>
<evidence type="ECO:0000256" key="1">
    <source>
        <dbReference type="SAM" id="Phobius"/>
    </source>
</evidence>
<accession>A0ABN3ARW6</accession>
<dbReference type="EMBL" id="BAAAON010000001">
    <property type="protein sequence ID" value="GAA2174030.1"/>
    <property type="molecule type" value="Genomic_DNA"/>
</dbReference>
<proteinExistence type="predicted"/>
<comment type="caution">
    <text evidence="3">The sequence shown here is derived from an EMBL/GenBank/DDBJ whole genome shotgun (WGS) entry which is preliminary data.</text>
</comment>
<keyword evidence="1" id="KW-0472">Membrane</keyword>
<evidence type="ECO:0000259" key="2">
    <source>
        <dbReference type="Pfam" id="PF07331"/>
    </source>
</evidence>
<feature type="transmembrane region" description="Helical" evidence="1">
    <location>
        <begin position="147"/>
        <end position="174"/>
    </location>
</feature>
<dbReference type="Pfam" id="PF07331">
    <property type="entry name" value="TctB"/>
    <property type="match status" value="1"/>
</dbReference>
<feature type="transmembrane region" description="Helical" evidence="1">
    <location>
        <begin position="25"/>
        <end position="46"/>
    </location>
</feature>
<keyword evidence="1" id="KW-0812">Transmembrane</keyword>
<protein>
    <recommendedName>
        <fullName evidence="2">DUF1468 domain-containing protein</fullName>
    </recommendedName>
</protein>
<organism evidence="3 4">
    <name type="scientific">Arthrobacter parietis</name>
    <dbReference type="NCBI Taxonomy" id="271434"/>
    <lineage>
        <taxon>Bacteria</taxon>
        <taxon>Bacillati</taxon>
        <taxon>Actinomycetota</taxon>
        <taxon>Actinomycetes</taxon>
        <taxon>Micrococcales</taxon>
        <taxon>Micrococcaceae</taxon>
        <taxon>Arthrobacter</taxon>
    </lineage>
</organism>
<keyword evidence="4" id="KW-1185">Reference proteome</keyword>
<sequence length="182" mass="18558">MSSSINEAPGGSGTKAATARPLGELIFAGMIVGVGVVGFIAGAQIPIPPSAGVVGPRVFPFIVSGIMVAIGIGLVIQLLRGHTGAAEEGEDIDPNVKTDWLTVGKLVGFLAIHIALIVPLGWPVAAAVLFFGAAWSLGAKPWWRNAVIAVVLALILQFVFAGLLGVSLPAGFLLEGVEIFNG</sequence>
<evidence type="ECO:0000313" key="3">
    <source>
        <dbReference type="EMBL" id="GAA2174030.1"/>
    </source>
</evidence>
<evidence type="ECO:0000313" key="4">
    <source>
        <dbReference type="Proteomes" id="UP001500974"/>
    </source>
</evidence>
<reference evidence="4" key="1">
    <citation type="journal article" date="2019" name="Int. J. Syst. Evol. Microbiol.">
        <title>The Global Catalogue of Microorganisms (GCM) 10K type strain sequencing project: providing services to taxonomists for standard genome sequencing and annotation.</title>
        <authorList>
            <consortium name="The Broad Institute Genomics Platform"/>
            <consortium name="The Broad Institute Genome Sequencing Center for Infectious Disease"/>
            <person name="Wu L."/>
            <person name="Ma J."/>
        </authorList>
    </citation>
    <scope>NUCLEOTIDE SEQUENCE [LARGE SCALE GENOMIC DNA]</scope>
    <source>
        <strain evidence="4">JCM 14917</strain>
    </source>
</reference>
<name>A0ABN3ARW6_9MICC</name>
<feature type="domain" description="DUF1468" evidence="2">
    <location>
        <begin position="26"/>
        <end position="169"/>
    </location>
</feature>
<gene>
    <name evidence="3" type="ORF">GCM10009784_10670</name>
</gene>
<keyword evidence="1" id="KW-1133">Transmembrane helix</keyword>
<dbReference type="RefSeq" id="WP_346027750.1">
    <property type="nucleotide sequence ID" value="NZ_BAAAON010000001.1"/>
</dbReference>
<feature type="transmembrane region" description="Helical" evidence="1">
    <location>
        <begin position="58"/>
        <end position="79"/>
    </location>
</feature>